<feature type="region of interest" description="Disordered" evidence="15">
    <location>
        <begin position="1"/>
        <end position="21"/>
    </location>
</feature>
<dbReference type="Proteomes" id="UP000199758">
    <property type="component" value="Unassembled WGS sequence"/>
</dbReference>
<keyword evidence="5 14" id="KW-0698">rRNA processing</keyword>
<dbReference type="GO" id="GO:0005737">
    <property type="term" value="C:cytoplasm"/>
    <property type="evidence" value="ECO:0007669"/>
    <property type="project" value="UniProtKB-SubCell"/>
</dbReference>
<dbReference type="EC" id="2.1.1.192" evidence="14"/>
<comment type="cofactor">
    <cofactor evidence="14">
        <name>[4Fe-4S] cluster</name>
        <dbReference type="ChEBI" id="CHEBI:49883"/>
    </cofactor>
    <text evidence="14">Binds 1 [4Fe-4S] cluster. The cluster is coordinated with 3 cysteines and an exchangeable S-adenosyl-L-methionine.</text>
</comment>
<dbReference type="GO" id="GO:0030488">
    <property type="term" value="P:tRNA methylation"/>
    <property type="evidence" value="ECO:0007669"/>
    <property type="project" value="UniProtKB-UniRule"/>
</dbReference>
<dbReference type="NCBIfam" id="TIGR00048">
    <property type="entry name" value="rRNA_mod_RlmN"/>
    <property type="match status" value="1"/>
</dbReference>
<evidence type="ECO:0000256" key="12">
    <source>
        <dbReference type="ARBA" id="ARBA00023014"/>
    </source>
</evidence>
<comment type="subcellular location">
    <subcellularLocation>
        <location evidence="1 14">Cytoplasm</location>
    </subcellularLocation>
</comment>
<reference evidence="17 18" key="1">
    <citation type="submission" date="2016-11" db="EMBL/GenBank/DDBJ databases">
        <authorList>
            <person name="Jaros S."/>
            <person name="Januszkiewicz K."/>
            <person name="Wedrychowicz H."/>
        </authorList>
    </citation>
    <scope>NUCLEOTIDE SEQUENCE [LARGE SCALE GENOMIC DNA]</scope>
    <source>
        <strain evidence="17 18">CGMCC 1.7049</strain>
    </source>
</reference>
<dbReference type="SFLD" id="SFLDF00275">
    <property type="entry name" value="adenosine_C2_methyltransferase"/>
    <property type="match status" value="1"/>
</dbReference>
<keyword evidence="11 14" id="KW-0408">Iron</keyword>
<dbReference type="InterPro" id="IPR007197">
    <property type="entry name" value="rSAM"/>
</dbReference>
<dbReference type="STRING" id="490188.SAMN04488068_2668"/>
<evidence type="ECO:0000256" key="9">
    <source>
        <dbReference type="ARBA" id="ARBA00022694"/>
    </source>
</evidence>
<dbReference type="RefSeq" id="WP_072898156.1">
    <property type="nucleotide sequence ID" value="NZ_FQWZ01000006.1"/>
</dbReference>
<dbReference type="Pfam" id="PF21016">
    <property type="entry name" value="RlmN_N"/>
    <property type="match status" value="1"/>
</dbReference>
<dbReference type="GO" id="GO:0000049">
    <property type="term" value="F:tRNA binding"/>
    <property type="evidence" value="ECO:0007669"/>
    <property type="project" value="UniProtKB-UniRule"/>
</dbReference>
<keyword evidence="12 14" id="KW-0411">Iron-sulfur</keyword>
<keyword evidence="18" id="KW-1185">Reference proteome</keyword>
<dbReference type="GO" id="GO:0051539">
    <property type="term" value="F:4 iron, 4 sulfur cluster binding"/>
    <property type="evidence" value="ECO:0007669"/>
    <property type="project" value="UniProtKB-UniRule"/>
</dbReference>
<dbReference type="CDD" id="cd01335">
    <property type="entry name" value="Radical_SAM"/>
    <property type="match status" value="1"/>
</dbReference>
<feature type="binding site" evidence="14">
    <location>
        <begin position="290"/>
        <end position="292"/>
    </location>
    <ligand>
        <name>S-adenosyl-L-methionine</name>
        <dbReference type="ChEBI" id="CHEBI:59789"/>
    </ligand>
</feature>
<evidence type="ECO:0000256" key="1">
    <source>
        <dbReference type="ARBA" id="ARBA00004496"/>
    </source>
</evidence>
<feature type="binding site" evidence="14">
    <location>
        <position position="368"/>
    </location>
    <ligand>
        <name>S-adenosyl-L-methionine</name>
        <dbReference type="ChEBI" id="CHEBI:59789"/>
    </ligand>
</feature>
<evidence type="ECO:0000256" key="2">
    <source>
        <dbReference type="ARBA" id="ARBA00007544"/>
    </source>
</evidence>
<dbReference type="EMBL" id="FQWZ01000006">
    <property type="protein sequence ID" value="SHH14379.1"/>
    <property type="molecule type" value="Genomic_DNA"/>
</dbReference>
<dbReference type="GO" id="GO:0070475">
    <property type="term" value="P:rRNA base methylation"/>
    <property type="evidence" value="ECO:0007669"/>
    <property type="project" value="UniProtKB-UniRule"/>
</dbReference>
<dbReference type="InterPro" id="IPR048641">
    <property type="entry name" value="RlmN_N"/>
</dbReference>
<keyword evidence="13 14" id="KW-1015">Disulfide bond</keyword>
<sequence>MQDLTPEAPEPTSPQPAAARPAAAGAKVNLFGLDRAQMRALFADMGEAAYRADQIMGWIYRRGVDDFDAMSNVGKDLRTRLKATFDIFHPELLAEQVSTDGTRKWVLKLDGGNAIETVFIPEGDFEARLERSAAKRAERSAGGGPGDVASLPSTDRATREPGPSTSTEGRYRGTLCISSQVGCAMDCSFCSTAQQGLNRNLTAAEIVAQVWFAAKTLGGDFQNERVISNVVFMGMGEPLANYAQVLTAISILQDDFGFGLSKRRVTVSTSGLVPFMDRLRSDCDTALAVSLHAPNDELRNKLVPINRKYPIAELMAACRRYTAGKDRKMHIVYEYVMLDGVNDQPDHARQLAKLLAGMPAKVNLIPFNPFPETQYRRSKSDVIARFAEILRDKDILVTTRRTRGDDIDAACGQLVGRVQSRQKQRLRDVGVKVEIGSVAASNGR</sequence>
<keyword evidence="9 14" id="KW-0819">tRNA processing</keyword>
<evidence type="ECO:0000256" key="3">
    <source>
        <dbReference type="ARBA" id="ARBA00022485"/>
    </source>
</evidence>
<feature type="region of interest" description="Disordered" evidence="15">
    <location>
        <begin position="136"/>
        <end position="170"/>
    </location>
</feature>
<dbReference type="AlphaFoldDB" id="A0A1M5QKQ2"/>
<dbReference type="GO" id="GO:0046872">
    <property type="term" value="F:metal ion binding"/>
    <property type="evidence" value="ECO:0007669"/>
    <property type="project" value="UniProtKB-KW"/>
</dbReference>
<dbReference type="Gene3D" id="1.10.150.530">
    <property type="match status" value="1"/>
</dbReference>
<proteinExistence type="inferred from homology"/>
<keyword evidence="6 14" id="KW-0489">Methyltransferase</keyword>
<dbReference type="GO" id="GO:0070040">
    <property type="term" value="F:rRNA (adenine(2503)-C2-)-methyltransferase activity"/>
    <property type="evidence" value="ECO:0007669"/>
    <property type="project" value="UniProtKB-UniRule"/>
</dbReference>
<comment type="miscellaneous">
    <text evidence="14">Reaction proceeds by a ping-pong mechanism involving intermediate methylation of a conserved cysteine residue.</text>
</comment>
<keyword evidence="4 14" id="KW-0963">Cytoplasm</keyword>
<comment type="similarity">
    <text evidence="2 14">Belongs to the radical SAM superfamily. RlmN family.</text>
</comment>
<evidence type="ECO:0000256" key="5">
    <source>
        <dbReference type="ARBA" id="ARBA00022552"/>
    </source>
</evidence>
<organism evidence="17 18">
    <name type="scientific">Hydrocarboniphaga daqingensis</name>
    <dbReference type="NCBI Taxonomy" id="490188"/>
    <lineage>
        <taxon>Bacteria</taxon>
        <taxon>Pseudomonadati</taxon>
        <taxon>Pseudomonadota</taxon>
        <taxon>Gammaproteobacteria</taxon>
        <taxon>Nevskiales</taxon>
        <taxon>Nevskiaceae</taxon>
        <taxon>Hydrocarboniphaga</taxon>
    </lineage>
</organism>
<dbReference type="PROSITE" id="PS51918">
    <property type="entry name" value="RADICAL_SAM"/>
    <property type="match status" value="1"/>
</dbReference>
<keyword evidence="7 14" id="KW-0808">Transferase</keyword>
<comment type="catalytic activity">
    <reaction evidence="14">
        <text>adenosine(2503) in 23S rRNA + 2 reduced [2Fe-2S]-[ferredoxin] + 2 S-adenosyl-L-methionine = 2-methyladenosine(2503) in 23S rRNA + 5'-deoxyadenosine + L-methionine + 2 oxidized [2Fe-2S]-[ferredoxin] + S-adenosyl-L-homocysteine</text>
        <dbReference type="Rhea" id="RHEA:42916"/>
        <dbReference type="Rhea" id="RHEA-COMP:10000"/>
        <dbReference type="Rhea" id="RHEA-COMP:10001"/>
        <dbReference type="Rhea" id="RHEA-COMP:10152"/>
        <dbReference type="Rhea" id="RHEA-COMP:10282"/>
        <dbReference type="ChEBI" id="CHEBI:17319"/>
        <dbReference type="ChEBI" id="CHEBI:33737"/>
        <dbReference type="ChEBI" id="CHEBI:33738"/>
        <dbReference type="ChEBI" id="CHEBI:57844"/>
        <dbReference type="ChEBI" id="CHEBI:57856"/>
        <dbReference type="ChEBI" id="CHEBI:59789"/>
        <dbReference type="ChEBI" id="CHEBI:74411"/>
        <dbReference type="ChEBI" id="CHEBI:74497"/>
        <dbReference type="EC" id="2.1.1.192"/>
    </reaction>
</comment>
<dbReference type="Gene3D" id="3.20.20.70">
    <property type="entry name" value="Aldolase class I"/>
    <property type="match status" value="1"/>
</dbReference>
<dbReference type="InterPro" id="IPR013785">
    <property type="entry name" value="Aldolase_TIM"/>
</dbReference>
<dbReference type="Pfam" id="PF04055">
    <property type="entry name" value="Radical_SAM"/>
    <property type="match status" value="1"/>
</dbReference>
<comment type="caution">
    <text evidence="14">Lacks conserved residue(s) required for the propagation of feature annotation.</text>
</comment>
<evidence type="ECO:0000259" key="16">
    <source>
        <dbReference type="PROSITE" id="PS51918"/>
    </source>
</evidence>
<dbReference type="PIRSF" id="PIRSF006004">
    <property type="entry name" value="CHP00048"/>
    <property type="match status" value="1"/>
</dbReference>
<dbReference type="SFLD" id="SFLDS00029">
    <property type="entry name" value="Radical_SAM"/>
    <property type="match status" value="1"/>
</dbReference>
<evidence type="ECO:0000256" key="4">
    <source>
        <dbReference type="ARBA" id="ARBA00022490"/>
    </source>
</evidence>
<dbReference type="PANTHER" id="PTHR30544:SF5">
    <property type="entry name" value="RADICAL SAM CORE DOMAIN-CONTAINING PROTEIN"/>
    <property type="match status" value="1"/>
</dbReference>
<feature type="binding site" evidence="14">
    <location>
        <position position="268"/>
    </location>
    <ligand>
        <name>S-adenosyl-L-methionine</name>
        <dbReference type="ChEBI" id="CHEBI:59789"/>
    </ligand>
</feature>
<feature type="active site" description="S-methylcysteine intermediate" evidence="14">
    <location>
        <position position="411"/>
    </location>
</feature>
<protein>
    <recommendedName>
        <fullName evidence="14">Dual-specificity RNA methyltransferase RlmN</fullName>
        <ecNumber evidence="14">2.1.1.192</ecNumber>
    </recommendedName>
    <alternativeName>
        <fullName evidence="14">23S rRNA (adenine(2503)-C(2))-methyltransferase</fullName>
    </alternativeName>
    <alternativeName>
        <fullName evidence="14">23S rRNA m2A2503 methyltransferase</fullName>
    </alternativeName>
    <alternativeName>
        <fullName evidence="14">Ribosomal RNA large subunit methyltransferase N</fullName>
    </alternativeName>
    <alternativeName>
        <fullName evidence="14">tRNA (adenine(37)-C(2))-methyltransferase</fullName>
    </alternativeName>
    <alternativeName>
        <fullName evidence="14">tRNA m2A37 methyltransferase</fullName>
    </alternativeName>
</protein>
<dbReference type="InterPro" id="IPR004383">
    <property type="entry name" value="rRNA_lsu_MTrfase_RlmN/Cfr"/>
</dbReference>
<dbReference type="SFLD" id="SFLDG01062">
    <property type="entry name" value="methyltransferase_(Class_A)"/>
    <property type="match status" value="1"/>
</dbReference>
<feature type="binding site" evidence="14">
    <location>
        <position position="190"/>
    </location>
    <ligand>
        <name>[4Fe-4S] cluster</name>
        <dbReference type="ChEBI" id="CHEBI:49883"/>
        <note>4Fe-4S-S-AdoMet</note>
    </ligand>
</feature>
<dbReference type="HAMAP" id="MF_01849">
    <property type="entry name" value="RNA_methyltr_RlmN"/>
    <property type="match status" value="1"/>
</dbReference>
<dbReference type="GO" id="GO:0019843">
    <property type="term" value="F:rRNA binding"/>
    <property type="evidence" value="ECO:0007669"/>
    <property type="project" value="UniProtKB-UniRule"/>
</dbReference>
<evidence type="ECO:0000313" key="18">
    <source>
        <dbReference type="Proteomes" id="UP000199758"/>
    </source>
</evidence>
<comment type="catalytic activity">
    <reaction evidence="14">
        <text>adenosine(37) in tRNA + 2 reduced [2Fe-2S]-[ferredoxin] + 2 S-adenosyl-L-methionine = 2-methyladenosine(37) in tRNA + 5'-deoxyadenosine + L-methionine + 2 oxidized [2Fe-2S]-[ferredoxin] + S-adenosyl-L-homocysteine</text>
        <dbReference type="Rhea" id="RHEA:43332"/>
        <dbReference type="Rhea" id="RHEA-COMP:10000"/>
        <dbReference type="Rhea" id="RHEA-COMP:10001"/>
        <dbReference type="Rhea" id="RHEA-COMP:10162"/>
        <dbReference type="Rhea" id="RHEA-COMP:10485"/>
        <dbReference type="ChEBI" id="CHEBI:17319"/>
        <dbReference type="ChEBI" id="CHEBI:33737"/>
        <dbReference type="ChEBI" id="CHEBI:33738"/>
        <dbReference type="ChEBI" id="CHEBI:57844"/>
        <dbReference type="ChEBI" id="CHEBI:57856"/>
        <dbReference type="ChEBI" id="CHEBI:59789"/>
        <dbReference type="ChEBI" id="CHEBI:74411"/>
        <dbReference type="ChEBI" id="CHEBI:74497"/>
        <dbReference type="EC" id="2.1.1.192"/>
    </reaction>
</comment>
<evidence type="ECO:0000256" key="13">
    <source>
        <dbReference type="ARBA" id="ARBA00023157"/>
    </source>
</evidence>
<dbReference type="InterPro" id="IPR040072">
    <property type="entry name" value="Methyltransferase_A"/>
</dbReference>
<dbReference type="GO" id="GO:0002935">
    <property type="term" value="F:tRNA (adenine(37)-C2)-methyltransferase activity"/>
    <property type="evidence" value="ECO:0007669"/>
    <property type="project" value="UniProtKB-UniRule"/>
</dbReference>
<evidence type="ECO:0000256" key="15">
    <source>
        <dbReference type="SAM" id="MobiDB-lite"/>
    </source>
</evidence>
<comment type="function">
    <text evidence="14">Specifically methylates position 2 of adenine 2503 in 23S rRNA and position 2 of adenine 37 in tRNAs. m2A2503 modification seems to play a crucial role in the proofreading step occurring at the peptidyl transferase center and thus would serve to optimize ribosomal fidelity.</text>
</comment>
<dbReference type="FunFam" id="1.10.150.530:FF:000003">
    <property type="entry name" value="Dual-specificity RNA methyltransferase RlmN"/>
    <property type="match status" value="1"/>
</dbReference>
<evidence type="ECO:0000313" key="17">
    <source>
        <dbReference type="EMBL" id="SHH14379.1"/>
    </source>
</evidence>
<feature type="domain" description="Radical SAM core" evidence="16">
    <location>
        <begin position="169"/>
        <end position="406"/>
    </location>
</feature>
<feature type="binding site" evidence="14">
    <location>
        <position position="187"/>
    </location>
    <ligand>
        <name>[4Fe-4S] cluster</name>
        <dbReference type="ChEBI" id="CHEBI:49883"/>
        <note>4Fe-4S-S-AdoMet</note>
    </ligand>
</feature>
<accession>A0A1M5QKQ2</accession>
<keyword evidence="3 14" id="KW-0004">4Fe-4S</keyword>
<evidence type="ECO:0000256" key="8">
    <source>
        <dbReference type="ARBA" id="ARBA00022691"/>
    </source>
</evidence>
<feature type="binding site" evidence="14">
    <location>
        <position position="183"/>
    </location>
    <ligand>
        <name>[4Fe-4S] cluster</name>
        <dbReference type="ChEBI" id="CHEBI:49883"/>
        <note>4Fe-4S-S-AdoMet</note>
    </ligand>
</feature>
<dbReference type="InterPro" id="IPR058240">
    <property type="entry name" value="rSAM_sf"/>
</dbReference>
<evidence type="ECO:0000256" key="14">
    <source>
        <dbReference type="HAMAP-Rule" id="MF_01849"/>
    </source>
</evidence>
<dbReference type="PANTHER" id="PTHR30544">
    <property type="entry name" value="23S RRNA METHYLTRANSFERASE"/>
    <property type="match status" value="1"/>
</dbReference>
<evidence type="ECO:0000256" key="11">
    <source>
        <dbReference type="ARBA" id="ARBA00023004"/>
    </source>
</evidence>
<gene>
    <name evidence="14" type="primary">rlmN</name>
    <name evidence="17" type="ORF">SAMN04488068_2668</name>
</gene>
<keyword evidence="8 14" id="KW-0949">S-adenosyl-L-methionine</keyword>
<name>A0A1M5QKQ2_9GAMM</name>
<evidence type="ECO:0000256" key="7">
    <source>
        <dbReference type="ARBA" id="ARBA00022679"/>
    </source>
</evidence>
<evidence type="ECO:0000256" key="10">
    <source>
        <dbReference type="ARBA" id="ARBA00022723"/>
    </source>
</evidence>
<feature type="active site" description="Proton acceptor" evidence="14">
    <location>
        <position position="116"/>
    </location>
</feature>
<keyword evidence="10 14" id="KW-0479">Metal-binding</keyword>
<feature type="binding site" evidence="14">
    <location>
        <begin position="236"/>
        <end position="237"/>
    </location>
    <ligand>
        <name>S-adenosyl-L-methionine</name>
        <dbReference type="ChEBI" id="CHEBI:59789"/>
    </ligand>
</feature>
<dbReference type="InterPro" id="IPR027492">
    <property type="entry name" value="RNA_MTrfase_RlmN"/>
</dbReference>
<evidence type="ECO:0000256" key="6">
    <source>
        <dbReference type="ARBA" id="ARBA00022603"/>
    </source>
</evidence>
<dbReference type="SUPFAM" id="SSF102114">
    <property type="entry name" value="Radical SAM enzymes"/>
    <property type="match status" value="1"/>
</dbReference>